<dbReference type="PANTHER" id="PTHR13304">
    <property type="entry name" value="GLYCOSYLPHOSPHATIDYLINOSITOL ANCHOR ATTACHMENT 1 PROTEIN"/>
    <property type="match status" value="1"/>
</dbReference>
<feature type="transmembrane region" description="Helical" evidence="1">
    <location>
        <begin position="493"/>
        <end position="513"/>
    </location>
</feature>
<sequence>MALISDLILRLRRDPRPLSKLPPYLSALLILVGIIWLLLLPLNEYSRQTYISENALLPGQVHTYFSGSEQNIFRGYRQEIEAVKDAEYDVVSQKLQSIFRESGLKVATQKYDYRSAGNVSSGQNVYSIIQAPRGDGTEAIVLVAAWKTIKGEPNLNGVALALTLARYFKRWSLWSKDIIFLITPDSRSGAQAWIDAYHDMHPPSVEPLPLKSGALQGALAFEYPFDHRFESIHIVYDGVNGQLPNLDLFNTAVSISNGQMGIRAELQEMWNHDDSYKMRLQTMVRGMMRQGLGSAAGLHSCFIPYHIDAITLQTVGQGWQDEMALGRTVEGLVRSLNNLLEHLHQSFFFYLLMQTNRFVSIGTYLPSAMLIAGNFTIMAIASWMKSGYSGLDIRLNQGKIEKTTEGQSAGEGRSASPGNGENNGILERHLALPASLVMGLHFLGGIPLYIFNNLSHQFLAPAAYYFGFINILIPIVLATLLTRFHHPTAQQFLLIKSFSLLLLGLFLSALATLNFSLSFLMGLLCAPLSFVGYVELKPTSILASAESKSMKAGKPSKSATPLTPCVLAKVAVSLVVLNAIAPSAVLLGACKAWNVSVEKVLTEAAFGWDVWGMWTQVAVWCVWWPAWLAGVMGVVSSVVV</sequence>
<evidence type="ECO:0000256" key="1">
    <source>
        <dbReference type="SAM" id="Phobius"/>
    </source>
</evidence>
<feature type="transmembrane region" description="Helical" evidence="1">
    <location>
        <begin position="364"/>
        <end position="384"/>
    </location>
</feature>
<dbReference type="PANTHER" id="PTHR13304:SF0">
    <property type="entry name" value="GLYCOSYLPHOSPHATIDYLINOSITOL ANCHOR ATTACHMENT 1 PROTEIN"/>
    <property type="match status" value="1"/>
</dbReference>
<proteinExistence type="predicted"/>
<dbReference type="EMBL" id="DS268109">
    <property type="protein sequence ID" value="KMM64762.1"/>
    <property type="molecule type" value="Genomic_DNA"/>
</dbReference>
<feature type="transmembrane region" description="Helical" evidence="1">
    <location>
        <begin position="462"/>
        <end position="481"/>
    </location>
</feature>
<evidence type="ECO:0000313" key="3">
    <source>
        <dbReference type="Proteomes" id="UP000054567"/>
    </source>
</evidence>
<accession>A0A0J6I0I4</accession>
<dbReference type="Gene3D" id="3.40.630.10">
    <property type="entry name" value="Zn peptidases"/>
    <property type="match status" value="1"/>
</dbReference>
<dbReference type="OrthoDB" id="445301at2759"/>
<reference evidence="3" key="3">
    <citation type="journal article" date="2010" name="Genome Res.">
        <title>Population genomic sequencing of Coccidioides fungi reveals recent hybridization and transposon control.</title>
        <authorList>
            <person name="Neafsey D.E."/>
            <person name="Barker B.M."/>
            <person name="Sharpton T.J."/>
            <person name="Stajich J.E."/>
            <person name="Park D.J."/>
            <person name="Whiston E."/>
            <person name="Hung C.-Y."/>
            <person name="McMahan C."/>
            <person name="White J."/>
            <person name="Sykes S."/>
            <person name="Heiman D."/>
            <person name="Young S."/>
            <person name="Zeng Q."/>
            <person name="Abouelleil A."/>
            <person name="Aftuck L."/>
            <person name="Bessette D."/>
            <person name="Brown A."/>
            <person name="FitzGerald M."/>
            <person name="Lui A."/>
            <person name="Macdonald J.P."/>
            <person name="Priest M."/>
            <person name="Orbach M.J."/>
            <person name="Galgiani J.N."/>
            <person name="Kirkland T.N."/>
            <person name="Cole G.T."/>
            <person name="Birren B.W."/>
            <person name="Henn M.R."/>
            <person name="Taylor J.W."/>
            <person name="Rounsley S.D."/>
        </authorList>
    </citation>
    <scope>NUCLEOTIDE SEQUENCE [LARGE SCALE GENOMIC DNA]</scope>
    <source>
        <strain evidence="3">RMSCC 3488</strain>
    </source>
</reference>
<protein>
    <submittedName>
        <fullName evidence="2">GPAA1 protein</fullName>
    </submittedName>
</protein>
<dbReference type="VEuPathDB" id="FungiDB:CPAG_01114"/>
<feature type="transmembrane region" description="Helical" evidence="1">
    <location>
        <begin position="21"/>
        <end position="42"/>
    </location>
</feature>
<organism evidence="2 3">
    <name type="scientific">Coccidioides posadasii RMSCC 3488</name>
    <dbReference type="NCBI Taxonomy" id="454284"/>
    <lineage>
        <taxon>Eukaryota</taxon>
        <taxon>Fungi</taxon>
        <taxon>Dikarya</taxon>
        <taxon>Ascomycota</taxon>
        <taxon>Pezizomycotina</taxon>
        <taxon>Eurotiomycetes</taxon>
        <taxon>Eurotiomycetidae</taxon>
        <taxon>Onygenales</taxon>
        <taxon>Onygenaceae</taxon>
        <taxon>Coccidioides</taxon>
    </lineage>
</organism>
<gene>
    <name evidence="2" type="ORF">CPAG_01114</name>
</gene>
<dbReference type="GO" id="GO:0042765">
    <property type="term" value="C:GPI-anchor transamidase complex"/>
    <property type="evidence" value="ECO:0007669"/>
    <property type="project" value="InterPro"/>
</dbReference>
<keyword evidence="1" id="KW-0472">Membrane</keyword>
<dbReference type="GO" id="GO:0016255">
    <property type="term" value="P:attachment of GPI anchor to protein"/>
    <property type="evidence" value="ECO:0007669"/>
    <property type="project" value="TreeGrafter"/>
</dbReference>
<evidence type="ECO:0000313" key="2">
    <source>
        <dbReference type="EMBL" id="KMM64762.1"/>
    </source>
</evidence>
<dbReference type="AlphaFoldDB" id="A0A0J6I0I4"/>
<dbReference type="FunFam" id="3.40.630.10:FF:000121">
    <property type="entry name" value="GPI transamidase component (GAA1), putative"/>
    <property type="match status" value="1"/>
</dbReference>
<dbReference type="PIRSF" id="PIRSF036762">
    <property type="entry name" value="GAA1"/>
    <property type="match status" value="1"/>
</dbReference>
<keyword evidence="1" id="KW-0812">Transmembrane</keyword>
<reference evidence="2 3" key="1">
    <citation type="submission" date="2007-06" db="EMBL/GenBank/DDBJ databases">
        <title>The Genome Sequence of Coccidioides posadasii RMSCC_3488.</title>
        <authorList>
            <consortium name="Coccidioides Genome Resources Consortium"/>
            <consortium name="The Broad Institute Genome Sequencing Platform"/>
            <person name="Henn M.R."/>
            <person name="Sykes S."/>
            <person name="Young S."/>
            <person name="Jaffe D."/>
            <person name="Berlin A."/>
            <person name="Alvarez P."/>
            <person name="Butler J."/>
            <person name="Gnerre S."/>
            <person name="Grabherr M."/>
            <person name="Mauceli E."/>
            <person name="Brockman W."/>
            <person name="Kodira C."/>
            <person name="Alvarado L."/>
            <person name="Zeng Q."/>
            <person name="Crawford M."/>
            <person name="Antoine C."/>
            <person name="Devon K."/>
            <person name="Galgiani J."/>
            <person name="Orsborn K."/>
            <person name="Lewis M.L."/>
            <person name="Nusbaum C."/>
            <person name="Galagan J."/>
            <person name="Birren B."/>
        </authorList>
    </citation>
    <scope>NUCLEOTIDE SEQUENCE [LARGE SCALE GENOMIC DNA]</scope>
    <source>
        <strain evidence="2 3">RMSCC 3488</strain>
    </source>
</reference>
<dbReference type="InterPro" id="IPR007246">
    <property type="entry name" value="Gaa1"/>
</dbReference>
<feature type="transmembrane region" description="Helical" evidence="1">
    <location>
        <begin position="430"/>
        <end position="450"/>
    </location>
</feature>
<keyword evidence="1" id="KW-1133">Transmembrane helix</keyword>
<dbReference type="Proteomes" id="UP000054567">
    <property type="component" value="Unassembled WGS sequence"/>
</dbReference>
<feature type="transmembrane region" description="Helical" evidence="1">
    <location>
        <begin position="617"/>
        <end position="639"/>
    </location>
</feature>
<reference evidence="3" key="2">
    <citation type="journal article" date="2009" name="Genome Res.">
        <title>Comparative genomic analyses of the human fungal pathogens Coccidioides and their relatives.</title>
        <authorList>
            <person name="Sharpton T.J."/>
            <person name="Stajich J.E."/>
            <person name="Rounsley S.D."/>
            <person name="Gardner M.J."/>
            <person name="Wortman J.R."/>
            <person name="Jordar V.S."/>
            <person name="Maiti R."/>
            <person name="Kodira C.D."/>
            <person name="Neafsey D.E."/>
            <person name="Zeng Q."/>
            <person name="Hung C.-Y."/>
            <person name="McMahan C."/>
            <person name="Muszewska A."/>
            <person name="Grynberg M."/>
            <person name="Mandel M.A."/>
            <person name="Kellner E.M."/>
            <person name="Barker B.M."/>
            <person name="Galgiani J.N."/>
            <person name="Orbach M.J."/>
            <person name="Kirkland T.N."/>
            <person name="Cole G.T."/>
            <person name="Henn M.R."/>
            <person name="Birren B.W."/>
            <person name="Taylor J.W."/>
        </authorList>
    </citation>
    <scope>NUCLEOTIDE SEQUENCE [LARGE SCALE GENOMIC DNA]</scope>
    <source>
        <strain evidence="3">RMSCC 3488</strain>
    </source>
</reference>
<dbReference type="Pfam" id="PF04114">
    <property type="entry name" value="Gaa1"/>
    <property type="match status" value="1"/>
</dbReference>
<name>A0A0J6I0I4_COCPO</name>